<protein>
    <submittedName>
        <fullName evidence="2">Nitroreductase family protein</fullName>
    </submittedName>
</protein>
<dbReference type="InterPro" id="IPR029479">
    <property type="entry name" value="Nitroreductase"/>
</dbReference>
<dbReference type="Proteomes" id="UP000786989">
    <property type="component" value="Unassembled WGS sequence"/>
</dbReference>
<gene>
    <name evidence="2" type="ORF">K8U77_08640</name>
</gene>
<dbReference type="Gene3D" id="3.40.109.10">
    <property type="entry name" value="NADH Oxidase"/>
    <property type="match status" value="1"/>
</dbReference>
<dbReference type="AlphaFoldDB" id="A0A9D2UYA6"/>
<dbReference type="EMBL" id="DYWI01000167">
    <property type="protein sequence ID" value="HJF66161.1"/>
    <property type="molecule type" value="Genomic_DNA"/>
</dbReference>
<reference evidence="2" key="2">
    <citation type="submission" date="2021-09" db="EMBL/GenBank/DDBJ databases">
        <authorList>
            <person name="Gilroy R."/>
        </authorList>
    </citation>
    <scope>NUCLEOTIDE SEQUENCE</scope>
    <source>
        <strain evidence="2">ChiGjej6B6-11269</strain>
    </source>
</reference>
<dbReference type="Pfam" id="PF00881">
    <property type="entry name" value="Nitroreductase"/>
    <property type="match status" value="1"/>
</dbReference>
<dbReference type="GO" id="GO:0016491">
    <property type="term" value="F:oxidoreductase activity"/>
    <property type="evidence" value="ECO:0007669"/>
    <property type="project" value="InterPro"/>
</dbReference>
<reference evidence="2" key="1">
    <citation type="journal article" date="2021" name="PeerJ">
        <title>Extensive microbial diversity within the chicken gut microbiome revealed by metagenomics and culture.</title>
        <authorList>
            <person name="Gilroy R."/>
            <person name="Ravi A."/>
            <person name="Getino M."/>
            <person name="Pursley I."/>
            <person name="Horton D.L."/>
            <person name="Alikhan N.F."/>
            <person name="Baker D."/>
            <person name="Gharbi K."/>
            <person name="Hall N."/>
            <person name="Watson M."/>
            <person name="Adriaenssens E.M."/>
            <person name="Foster-Nyarko E."/>
            <person name="Jarju S."/>
            <person name="Secka A."/>
            <person name="Antonio M."/>
            <person name="Oren A."/>
            <person name="Chaudhuri R.R."/>
            <person name="La Ragione R."/>
            <person name="Hildebrand F."/>
            <person name="Pallen M.J."/>
        </authorList>
    </citation>
    <scope>NUCLEOTIDE SEQUENCE</scope>
    <source>
        <strain evidence="2">ChiGjej6B6-11269</strain>
    </source>
</reference>
<evidence type="ECO:0000313" key="2">
    <source>
        <dbReference type="EMBL" id="HJF66161.1"/>
    </source>
</evidence>
<feature type="non-terminal residue" evidence="2">
    <location>
        <position position="1"/>
    </location>
</feature>
<proteinExistence type="predicted"/>
<feature type="domain" description="Nitroreductase" evidence="1">
    <location>
        <begin position="1"/>
        <end position="135"/>
    </location>
</feature>
<organism evidence="2 3">
    <name type="scientific">Slackia equolifaciens</name>
    <dbReference type="NCBI Taxonomy" id="498718"/>
    <lineage>
        <taxon>Bacteria</taxon>
        <taxon>Bacillati</taxon>
        <taxon>Actinomycetota</taxon>
        <taxon>Coriobacteriia</taxon>
        <taxon>Eggerthellales</taxon>
        <taxon>Eggerthellaceae</taxon>
        <taxon>Slackia</taxon>
    </lineage>
</organism>
<sequence>YSPTARNAQGTSFVVIQREMSEFRSLLWREMPRVVQAIEEDAPAYARKFEGFIRAYEQEGKDPLLFNAPAFILVATDNMWDAGLAAANMEMVAVASGAGVLHSGYLKRIISTSSELLSWLGLGNASPACCMLAGYPAVAYARTAPRKPGKFSVR</sequence>
<comment type="caution">
    <text evidence="2">The sequence shown here is derived from an EMBL/GenBank/DDBJ whole genome shotgun (WGS) entry which is preliminary data.</text>
</comment>
<dbReference type="SUPFAM" id="SSF55469">
    <property type="entry name" value="FMN-dependent nitroreductase-like"/>
    <property type="match status" value="1"/>
</dbReference>
<accession>A0A9D2UYA6</accession>
<evidence type="ECO:0000259" key="1">
    <source>
        <dbReference type="Pfam" id="PF00881"/>
    </source>
</evidence>
<dbReference type="InterPro" id="IPR000415">
    <property type="entry name" value="Nitroreductase-like"/>
</dbReference>
<name>A0A9D2UYA6_9ACTN</name>
<evidence type="ECO:0000313" key="3">
    <source>
        <dbReference type="Proteomes" id="UP000786989"/>
    </source>
</evidence>